<feature type="compositionally biased region" description="Basic and acidic residues" evidence="10">
    <location>
        <begin position="357"/>
        <end position="397"/>
    </location>
</feature>
<evidence type="ECO:0000256" key="8">
    <source>
        <dbReference type="ARBA" id="ARBA00023315"/>
    </source>
</evidence>
<comment type="catalytic activity">
    <reaction evidence="9">
        <text>malonyl-[ACP] + acetyl-CoA + H(+) = 3-oxobutanoyl-[ACP] + CO2 + CoA</text>
        <dbReference type="Rhea" id="RHEA:12080"/>
        <dbReference type="Rhea" id="RHEA-COMP:9623"/>
        <dbReference type="Rhea" id="RHEA-COMP:9625"/>
        <dbReference type="ChEBI" id="CHEBI:15378"/>
        <dbReference type="ChEBI" id="CHEBI:16526"/>
        <dbReference type="ChEBI" id="CHEBI:57287"/>
        <dbReference type="ChEBI" id="CHEBI:57288"/>
        <dbReference type="ChEBI" id="CHEBI:78449"/>
        <dbReference type="ChEBI" id="CHEBI:78450"/>
        <dbReference type="EC" id="2.3.1.180"/>
    </reaction>
</comment>
<comment type="caution">
    <text evidence="13">The sequence shown here is derived from an EMBL/GenBank/DDBJ whole genome shotgun (WGS) entry which is preliminary data.</text>
</comment>
<feature type="domain" description="Beta-ketoacyl-[acyl-carrier-protein] synthase III N-terminal" evidence="12">
    <location>
        <begin position="116"/>
        <end position="196"/>
    </location>
</feature>
<evidence type="ECO:0000256" key="4">
    <source>
        <dbReference type="ARBA" id="ARBA00022679"/>
    </source>
</evidence>
<keyword evidence="3 9" id="KW-0444">Lipid biosynthesis</keyword>
<dbReference type="GO" id="GO:0033818">
    <property type="term" value="F:beta-ketoacyl-acyl-carrier-protein synthase III activity"/>
    <property type="evidence" value="ECO:0007669"/>
    <property type="project" value="UniProtKB-EC"/>
</dbReference>
<comment type="similarity">
    <text evidence="1 9">Belongs to the thiolase-like superfamily. FabH family.</text>
</comment>
<evidence type="ECO:0000256" key="1">
    <source>
        <dbReference type="ARBA" id="ARBA00008642"/>
    </source>
</evidence>
<evidence type="ECO:0000256" key="7">
    <source>
        <dbReference type="ARBA" id="ARBA00023160"/>
    </source>
</evidence>
<feature type="active site" evidence="9">
    <location>
        <position position="264"/>
    </location>
</feature>
<dbReference type="EMBL" id="JAFFZM010000032">
    <property type="protein sequence ID" value="MBO8203027.1"/>
    <property type="molecule type" value="Genomic_DNA"/>
</dbReference>
<dbReference type="PANTHER" id="PTHR34069">
    <property type="entry name" value="3-OXOACYL-[ACYL-CARRIER-PROTEIN] SYNTHASE 3"/>
    <property type="match status" value="1"/>
</dbReference>
<dbReference type="InterPro" id="IPR013751">
    <property type="entry name" value="ACP_syn_III_N"/>
</dbReference>
<keyword evidence="9" id="KW-0511">Multifunctional enzyme</keyword>
<comment type="subunit">
    <text evidence="9">Homodimer.</text>
</comment>
<evidence type="ECO:0000256" key="5">
    <source>
        <dbReference type="ARBA" id="ARBA00022832"/>
    </source>
</evidence>
<name>A0ABS3Y5T8_9ACTN</name>
<feature type="region of interest" description="Disordered" evidence="10">
    <location>
        <begin position="339"/>
        <end position="405"/>
    </location>
</feature>
<dbReference type="Proteomes" id="UP000721954">
    <property type="component" value="Unassembled WGS sequence"/>
</dbReference>
<keyword evidence="6 9" id="KW-0443">Lipid metabolism</keyword>
<comment type="domain">
    <text evidence="9">The last Arg residue of the ACP-binding site is essential for the weak association between ACP/AcpP and FabH.</text>
</comment>
<evidence type="ECO:0000313" key="13">
    <source>
        <dbReference type="EMBL" id="MBO8203027.1"/>
    </source>
</evidence>
<organism evidence="13 14">
    <name type="scientific">Streptomyces smyrnaeus</name>
    <dbReference type="NCBI Taxonomy" id="1387713"/>
    <lineage>
        <taxon>Bacteria</taxon>
        <taxon>Bacillati</taxon>
        <taxon>Actinomycetota</taxon>
        <taxon>Actinomycetes</taxon>
        <taxon>Kitasatosporales</taxon>
        <taxon>Streptomycetaceae</taxon>
        <taxon>Streptomyces</taxon>
    </lineage>
</organism>
<feature type="active site" evidence="9">
    <location>
        <position position="294"/>
    </location>
</feature>
<comment type="subcellular location">
    <subcellularLocation>
        <location evidence="9">Cytoplasm</location>
    </subcellularLocation>
</comment>
<dbReference type="InterPro" id="IPR013747">
    <property type="entry name" value="ACP_syn_III_C"/>
</dbReference>
<sequence>MTASQTFSTDGRATVVCGIGASLPPQVRSNEDVAHDGGLATTDAWVRSRTGIARRRRAAAGVATGDLAAAAGRAALESAAARPDMLLLATTTPDRRCPATAPQVAHRLGLGTIPAFDLAAVCSGFVYAVAVATGLVRSGVCGRPLVVGAETYSTIVDPHDRDTAVVFGDGAGAVLLRTGEHGEPGEVIASDLGADGSGSDLISIASGGSSAPATGTEPPRDHRYLRMRGREVYAHAVRRMTQSSRAALERAGWEPSQLGAFIGHQANQRILDTVGDRLGIAPRHRFGNIRDVGNTAAASVPLALADTAARDLVRPGAPTLLTAFGGGLTWGSIALTWPAAPPHADSPQPAAVSADHAPPDGRPRRHEDRSRQREEHRRQDRRQAEHRQREHQQREETPWTPSTPM</sequence>
<dbReference type="CDD" id="cd00830">
    <property type="entry name" value="KAS_III"/>
    <property type="match status" value="1"/>
</dbReference>
<dbReference type="HAMAP" id="MF_01815">
    <property type="entry name" value="FabH"/>
    <property type="match status" value="1"/>
</dbReference>
<dbReference type="Pfam" id="PF08545">
    <property type="entry name" value="ACP_syn_III"/>
    <property type="match status" value="1"/>
</dbReference>
<comment type="function">
    <text evidence="9">Catalyzes the condensation reaction of fatty acid synthesis by the addition to an acyl acceptor of two carbons from malonyl-ACP. Catalyzes the first condensation reaction which initiates fatty acid synthesis and may therefore play a role in governing the total rate of fatty acid production. Possesses both acetoacetyl-ACP synthase and acetyl transacylase activities. Its substrate specificity determines the biosynthesis of branched-chain and/or straight-chain of fatty acids.</text>
</comment>
<keyword evidence="7 9" id="KW-0275">Fatty acid biosynthesis</keyword>
<dbReference type="NCBIfam" id="NF006829">
    <property type="entry name" value="PRK09352.1"/>
    <property type="match status" value="1"/>
</dbReference>
<evidence type="ECO:0000256" key="2">
    <source>
        <dbReference type="ARBA" id="ARBA00022490"/>
    </source>
</evidence>
<dbReference type="Pfam" id="PF08541">
    <property type="entry name" value="ACP_syn_III_C"/>
    <property type="match status" value="1"/>
</dbReference>
<evidence type="ECO:0000256" key="10">
    <source>
        <dbReference type="SAM" id="MobiDB-lite"/>
    </source>
</evidence>
<reference evidence="13 14" key="1">
    <citation type="submission" date="2021-02" db="EMBL/GenBank/DDBJ databases">
        <title>Streptomyces spirodelae sp. nov., isolated from duckweed.</title>
        <authorList>
            <person name="Saimee Y."/>
            <person name="Duangmal K."/>
        </authorList>
    </citation>
    <scope>NUCLEOTIDE SEQUENCE [LARGE SCALE GENOMIC DNA]</scope>
    <source>
        <strain evidence="13 14">DSM 42105</strain>
    </source>
</reference>
<dbReference type="InterPro" id="IPR004655">
    <property type="entry name" value="FabH"/>
</dbReference>
<dbReference type="EC" id="2.3.1.180" evidence="9"/>
<keyword evidence="5 9" id="KW-0276">Fatty acid metabolism</keyword>
<feature type="domain" description="Beta-ketoacyl-[acyl-carrier-protein] synthase III C-terminal" evidence="11">
    <location>
        <begin position="248"/>
        <end position="337"/>
    </location>
</feature>
<feature type="region of interest" description="ACP-binding" evidence="9">
    <location>
        <begin position="265"/>
        <end position="269"/>
    </location>
</feature>
<evidence type="ECO:0000256" key="6">
    <source>
        <dbReference type="ARBA" id="ARBA00023098"/>
    </source>
</evidence>
<accession>A0ABS3Y5T8</accession>
<keyword evidence="2 9" id="KW-0963">Cytoplasm</keyword>
<dbReference type="InterPro" id="IPR016039">
    <property type="entry name" value="Thiolase-like"/>
</dbReference>
<keyword evidence="14" id="KW-1185">Reference proteome</keyword>
<comment type="pathway">
    <text evidence="9">Lipid metabolism; fatty acid biosynthesis.</text>
</comment>
<dbReference type="SUPFAM" id="SSF53901">
    <property type="entry name" value="Thiolase-like"/>
    <property type="match status" value="1"/>
</dbReference>
<dbReference type="PANTHER" id="PTHR34069:SF2">
    <property type="entry name" value="BETA-KETOACYL-[ACYL-CARRIER-PROTEIN] SYNTHASE III"/>
    <property type="match status" value="1"/>
</dbReference>
<dbReference type="RefSeq" id="WP_209214506.1">
    <property type="nucleotide sequence ID" value="NZ_JAFFZM010000032.1"/>
</dbReference>
<feature type="active site" evidence="9">
    <location>
        <position position="122"/>
    </location>
</feature>
<proteinExistence type="inferred from homology"/>
<protein>
    <recommendedName>
        <fullName evidence="9">Beta-ketoacyl-[acyl-carrier-protein] synthase III</fullName>
        <shortName evidence="9">Beta-ketoacyl-ACP synthase III</shortName>
        <shortName evidence="9">KAS III</shortName>
        <ecNumber evidence="9">2.3.1.180</ecNumber>
    </recommendedName>
    <alternativeName>
        <fullName evidence="9">3-oxoacyl-[acyl-carrier-protein] synthase 3</fullName>
    </alternativeName>
    <alternativeName>
        <fullName evidence="9">3-oxoacyl-[acyl-carrier-protein] synthase III</fullName>
    </alternativeName>
</protein>
<dbReference type="GeneID" id="96263403"/>
<dbReference type="Gene3D" id="3.40.47.10">
    <property type="match status" value="1"/>
</dbReference>
<evidence type="ECO:0000256" key="3">
    <source>
        <dbReference type="ARBA" id="ARBA00022516"/>
    </source>
</evidence>
<evidence type="ECO:0000259" key="12">
    <source>
        <dbReference type="Pfam" id="PF08545"/>
    </source>
</evidence>
<evidence type="ECO:0000259" key="11">
    <source>
        <dbReference type="Pfam" id="PF08541"/>
    </source>
</evidence>
<gene>
    <name evidence="9" type="primary">fabH</name>
    <name evidence="13" type="ORF">JW613_32825</name>
</gene>
<keyword evidence="4 9" id="KW-0808">Transferase</keyword>
<keyword evidence="8 9" id="KW-0012">Acyltransferase</keyword>
<evidence type="ECO:0000313" key="14">
    <source>
        <dbReference type="Proteomes" id="UP000721954"/>
    </source>
</evidence>
<evidence type="ECO:0000256" key="9">
    <source>
        <dbReference type="HAMAP-Rule" id="MF_01815"/>
    </source>
</evidence>